<feature type="transmembrane region" description="Helical" evidence="3">
    <location>
        <begin position="59"/>
        <end position="80"/>
    </location>
</feature>
<evidence type="ECO:0000259" key="4">
    <source>
        <dbReference type="PROSITE" id="PS50109"/>
    </source>
</evidence>
<sequence>MFSPEYLPNYPMMIICTCLIYRIFRGCLTLRPQRIIRIIFFLILFCLSSPIILPGEVTATLGIFLFLALSVFLFCTDPILIKTAVTLILYPIWTAFYYLTENAGYVIWLHVFHQNLSTAEETLLSLCFYVLRIPFWLLIYRFTTRWLRPSYTNFSSRIWILISVICLASFLGIITLIVQADPYRTYIIWPACAACILTNMGICCLCAFIEQNTRAALEADVLRAQHSYYEDLKAEHLQTRKLRHDMKNHLSVVQSLLSQNKLQQADEYLRSLSRKIAPDLHQFCRQETVNALLNSKYHTARSYDINCRFLLDLPEDTGFDPVDLCALIGNTLDNAIEASLRLSEPSRREILLKGRCEKGWLSYYIENSAAKIPAFSDSQVPGKKHGLGLQIVRSLVSRYNGTIQTQNNSDLFSVTILLPVPRKKEKEPYT</sequence>
<evidence type="ECO:0000313" key="5">
    <source>
        <dbReference type="EMBL" id="MBC6679301.1"/>
    </source>
</evidence>
<keyword evidence="1" id="KW-0418">Kinase</keyword>
<feature type="transmembrane region" description="Helical" evidence="3">
    <location>
        <begin position="186"/>
        <end position="209"/>
    </location>
</feature>
<gene>
    <name evidence="5" type="ORF">H9L42_05600</name>
</gene>
<dbReference type="RefSeq" id="WP_187302395.1">
    <property type="nucleotide sequence ID" value="NZ_JACRYT010000003.1"/>
</dbReference>
<dbReference type="PANTHER" id="PTHR40448:SF1">
    <property type="entry name" value="TWO-COMPONENT SENSOR HISTIDINE KINASE"/>
    <property type="match status" value="1"/>
</dbReference>
<dbReference type="InterPro" id="IPR003594">
    <property type="entry name" value="HATPase_dom"/>
</dbReference>
<keyword evidence="2" id="KW-0902">Two-component regulatory system</keyword>
<dbReference type="InterPro" id="IPR032834">
    <property type="entry name" value="NatK-like_C"/>
</dbReference>
<feature type="transmembrane region" description="Helical" evidence="3">
    <location>
        <begin position="87"/>
        <end position="111"/>
    </location>
</feature>
<feature type="domain" description="Histidine kinase" evidence="4">
    <location>
        <begin position="241"/>
        <end position="422"/>
    </location>
</feature>
<dbReference type="GO" id="GO:0042802">
    <property type="term" value="F:identical protein binding"/>
    <property type="evidence" value="ECO:0007669"/>
    <property type="project" value="TreeGrafter"/>
</dbReference>
<comment type="caution">
    <text evidence="5">The sequence shown here is derived from an EMBL/GenBank/DDBJ whole genome shotgun (WGS) entry which is preliminary data.</text>
</comment>
<dbReference type="GO" id="GO:0000160">
    <property type="term" value="P:phosphorelay signal transduction system"/>
    <property type="evidence" value="ECO:0007669"/>
    <property type="project" value="UniProtKB-KW"/>
</dbReference>
<protein>
    <submittedName>
        <fullName evidence="5">GHKL domain-containing protein</fullName>
    </submittedName>
</protein>
<accession>A0A923SQ70</accession>
<evidence type="ECO:0000256" key="3">
    <source>
        <dbReference type="SAM" id="Phobius"/>
    </source>
</evidence>
<organism evidence="5 6">
    <name type="scientific">Zhenpiania hominis</name>
    <dbReference type="NCBI Taxonomy" id="2763644"/>
    <lineage>
        <taxon>Bacteria</taxon>
        <taxon>Bacillati</taxon>
        <taxon>Bacillota</taxon>
        <taxon>Clostridia</taxon>
        <taxon>Peptostreptococcales</taxon>
        <taxon>Anaerovoracaceae</taxon>
        <taxon>Zhenpiania</taxon>
    </lineage>
</organism>
<proteinExistence type="predicted"/>
<dbReference type="EMBL" id="JACRYT010000003">
    <property type="protein sequence ID" value="MBC6679301.1"/>
    <property type="molecule type" value="Genomic_DNA"/>
</dbReference>
<dbReference type="Pfam" id="PF14501">
    <property type="entry name" value="HATPase_c_5"/>
    <property type="match status" value="1"/>
</dbReference>
<feature type="transmembrane region" description="Helical" evidence="3">
    <location>
        <begin position="36"/>
        <end position="53"/>
    </location>
</feature>
<dbReference type="PANTHER" id="PTHR40448">
    <property type="entry name" value="TWO-COMPONENT SENSOR HISTIDINE KINASE"/>
    <property type="match status" value="1"/>
</dbReference>
<dbReference type="InterPro" id="IPR005467">
    <property type="entry name" value="His_kinase_dom"/>
</dbReference>
<keyword evidence="1" id="KW-0808">Transferase</keyword>
<reference evidence="5" key="1">
    <citation type="submission" date="2020-08" db="EMBL/GenBank/DDBJ databases">
        <title>Genome public.</title>
        <authorList>
            <person name="Liu C."/>
            <person name="Sun Q."/>
        </authorList>
    </citation>
    <scope>NUCLEOTIDE SEQUENCE</scope>
    <source>
        <strain evidence="5">BX12</strain>
    </source>
</reference>
<keyword evidence="3" id="KW-0472">Membrane</keyword>
<dbReference type="InterPro" id="IPR036890">
    <property type="entry name" value="HATPase_C_sf"/>
</dbReference>
<feature type="transmembrane region" description="Helical" evidence="3">
    <location>
        <begin position="123"/>
        <end position="142"/>
    </location>
</feature>
<dbReference type="GO" id="GO:0016301">
    <property type="term" value="F:kinase activity"/>
    <property type="evidence" value="ECO:0007669"/>
    <property type="project" value="UniProtKB-KW"/>
</dbReference>
<dbReference type="AlphaFoldDB" id="A0A923SQ70"/>
<evidence type="ECO:0000256" key="1">
    <source>
        <dbReference type="ARBA" id="ARBA00022777"/>
    </source>
</evidence>
<dbReference type="SMART" id="SM00387">
    <property type="entry name" value="HATPase_c"/>
    <property type="match status" value="1"/>
</dbReference>
<dbReference type="SUPFAM" id="SSF55874">
    <property type="entry name" value="ATPase domain of HSP90 chaperone/DNA topoisomerase II/histidine kinase"/>
    <property type="match status" value="1"/>
</dbReference>
<dbReference type="Proteomes" id="UP000602647">
    <property type="component" value="Unassembled WGS sequence"/>
</dbReference>
<feature type="transmembrane region" description="Helical" evidence="3">
    <location>
        <begin position="6"/>
        <end position="24"/>
    </location>
</feature>
<keyword evidence="3" id="KW-1133">Transmembrane helix</keyword>
<evidence type="ECO:0000313" key="6">
    <source>
        <dbReference type="Proteomes" id="UP000602647"/>
    </source>
</evidence>
<dbReference type="Gene3D" id="1.10.287.130">
    <property type="match status" value="1"/>
</dbReference>
<evidence type="ECO:0000256" key="2">
    <source>
        <dbReference type="ARBA" id="ARBA00023012"/>
    </source>
</evidence>
<dbReference type="CDD" id="cd16935">
    <property type="entry name" value="HATPase_AgrC-ComD-like"/>
    <property type="match status" value="1"/>
</dbReference>
<feature type="transmembrane region" description="Helical" evidence="3">
    <location>
        <begin position="158"/>
        <end position="180"/>
    </location>
</feature>
<dbReference type="PROSITE" id="PS50109">
    <property type="entry name" value="HIS_KIN"/>
    <property type="match status" value="1"/>
</dbReference>
<keyword evidence="6" id="KW-1185">Reference proteome</keyword>
<name>A0A923SQ70_9FIRM</name>
<dbReference type="Gene3D" id="3.30.565.10">
    <property type="entry name" value="Histidine kinase-like ATPase, C-terminal domain"/>
    <property type="match status" value="1"/>
</dbReference>
<keyword evidence="3" id="KW-0812">Transmembrane</keyword>